<dbReference type="Proteomes" id="UP000602759">
    <property type="component" value="Unassembled WGS sequence"/>
</dbReference>
<evidence type="ECO:0008006" key="4">
    <source>
        <dbReference type="Google" id="ProtNLM"/>
    </source>
</evidence>
<keyword evidence="3" id="KW-1185">Reference proteome</keyword>
<dbReference type="RefSeq" id="WP_190995791.1">
    <property type="nucleotide sequence ID" value="NZ_JACOIK010000016.1"/>
</dbReference>
<protein>
    <recommendedName>
        <fullName evidence="4">C2H2-type domain-containing protein</fullName>
    </recommendedName>
</protein>
<feature type="compositionally biased region" description="Low complexity" evidence="1">
    <location>
        <begin position="110"/>
        <end position="120"/>
    </location>
</feature>
<comment type="caution">
    <text evidence="2">The sequence shown here is derived from an EMBL/GenBank/DDBJ whole genome shotgun (WGS) entry which is preliminary data.</text>
</comment>
<name>A0ABR7YUH3_9SPHI</name>
<evidence type="ECO:0000256" key="1">
    <source>
        <dbReference type="SAM" id="MobiDB-lite"/>
    </source>
</evidence>
<reference evidence="2 3" key="1">
    <citation type="submission" date="2020-08" db="EMBL/GenBank/DDBJ databases">
        <title>Sphingobacterium sp. DN00404 isolated from aquaculture water.</title>
        <authorList>
            <person name="Zhang M."/>
        </authorList>
    </citation>
    <scope>NUCLEOTIDE SEQUENCE [LARGE SCALE GENOMIC DNA]</scope>
    <source>
        <strain evidence="2 3">DN00404</strain>
    </source>
</reference>
<dbReference type="EMBL" id="JACOIK010000016">
    <property type="protein sequence ID" value="MBD1434937.1"/>
    <property type="molecule type" value="Genomic_DNA"/>
</dbReference>
<evidence type="ECO:0000313" key="2">
    <source>
        <dbReference type="EMBL" id="MBD1434937.1"/>
    </source>
</evidence>
<gene>
    <name evidence="2" type="ORF">H8B06_19100</name>
</gene>
<dbReference type="PROSITE" id="PS51257">
    <property type="entry name" value="PROKAR_LIPOPROTEIN"/>
    <property type="match status" value="1"/>
</dbReference>
<organism evidence="2 3">
    <name type="scientific">Sphingobacterium micropteri</name>
    <dbReference type="NCBI Taxonomy" id="2763501"/>
    <lineage>
        <taxon>Bacteria</taxon>
        <taxon>Pseudomonadati</taxon>
        <taxon>Bacteroidota</taxon>
        <taxon>Sphingobacteriia</taxon>
        <taxon>Sphingobacteriales</taxon>
        <taxon>Sphingobacteriaceae</taxon>
        <taxon>Sphingobacterium</taxon>
    </lineage>
</organism>
<sequence>MNKKRLLYMLFLGFVMIAGCSKDDQGEETYGYEVTCDYCDIRYLNEFNTYVHVQEHRNQWKKEFRGISEMYITVNSKSNSSDIIYVYVLKNGSRISTHSGEGSVTASHKVPSSGSSRPVSGICGAPTQKGAPCQRKVSGGGRCWQHK</sequence>
<evidence type="ECO:0000313" key="3">
    <source>
        <dbReference type="Proteomes" id="UP000602759"/>
    </source>
</evidence>
<feature type="region of interest" description="Disordered" evidence="1">
    <location>
        <begin position="98"/>
        <end position="120"/>
    </location>
</feature>
<accession>A0ABR7YUH3</accession>
<proteinExistence type="predicted"/>